<evidence type="ECO:0000313" key="6">
    <source>
        <dbReference type="EMBL" id="SFB97066.1"/>
    </source>
</evidence>
<dbReference type="PROSITE" id="PS51173">
    <property type="entry name" value="CBM2"/>
    <property type="match status" value="1"/>
</dbReference>
<proteinExistence type="predicted"/>
<feature type="region of interest" description="Disordered" evidence="3">
    <location>
        <begin position="31"/>
        <end position="58"/>
    </location>
</feature>
<dbReference type="InterPro" id="IPR059177">
    <property type="entry name" value="GH29D-like_dom"/>
</dbReference>
<feature type="signal peptide" evidence="4">
    <location>
        <begin position="1"/>
        <end position="26"/>
    </location>
</feature>
<gene>
    <name evidence="6" type="ORF">SAMN05421773_101681</name>
</gene>
<organism evidence="6 7">
    <name type="scientific">Streptomyces aidingensis</name>
    <dbReference type="NCBI Taxonomy" id="910347"/>
    <lineage>
        <taxon>Bacteria</taxon>
        <taxon>Bacillati</taxon>
        <taxon>Actinomycetota</taxon>
        <taxon>Actinomycetes</taxon>
        <taxon>Kitasatosporales</taxon>
        <taxon>Streptomycetaceae</taxon>
        <taxon>Streptomyces</taxon>
    </lineage>
</organism>
<evidence type="ECO:0000256" key="2">
    <source>
        <dbReference type="ARBA" id="ARBA00023326"/>
    </source>
</evidence>
<keyword evidence="2" id="KW-0624">Polysaccharide degradation</keyword>
<dbReference type="Pfam" id="PF08757">
    <property type="entry name" value="CotH"/>
    <property type="match status" value="1"/>
</dbReference>
<dbReference type="InterPro" id="IPR012291">
    <property type="entry name" value="CBM2_carb-bd_dom_sf"/>
</dbReference>
<dbReference type="GO" id="GO:0004553">
    <property type="term" value="F:hydrolase activity, hydrolyzing O-glycosyl compounds"/>
    <property type="evidence" value="ECO:0007669"/>
    <property type="project" value="InterPro"/>
</dbReference>
<dbReference type="EMBL" id="FOLM01000001">
    <property type="protein sequence ID" value="SFB97066.1"/>
    <property type="molecule type" value="Genomic_DNA"/>
</dbReference>
<protein>
    <submittedName>
        <fullName evidence="6">Chitobiase/beta-hexosaminidase C-terminal domain-containing protein</fullName>
    </submittedName>
</protein>
<dbReference type="GO" id="GO:0030247">
    <property type="term" value="F:polysaccharide binding"/>
    <property type="evidence" value="ECO:0007669"/>
    <property type="project" value="UniProtKB-UniRule"/>
</dbReference>
<dbReference type="SMART" id="SM00637">
    <property type="entry name" value="CBD_II"/>
    <property type="match status" value="1"/>
</dbReference>
<evidence type="ECO:0000256" key="3">
    <source>
        <dbReference type="SAM" id="MobiDB-lite"/>
    </source>
</evidence>
<accession>A0A1I1FDP5</accession>
<evidence type="ECO:0000259" key="5">
    <source>
        <dbReference type="PROSITE" id="PS51173"/>
    </source>
</evidence>
<keyword evidence="1 4" id="KW-0732">Signal</keyword>
<feature type="chain" id="PRO_5011520699" evidence="4">
    <location>
        <begin position="27"/>
        <end position="715"/>
    </location>
</feature>
<dbReference type="AlphaFoldDB" id="A0A1I1FDP5"/>
<keyword evidence="2" id="KW-0119">Carbohydrate metabolism</keyword>
<keyword evidence="7" id="KW-1185">Reference proteome</keyword>
<dbReference type="GO" id="GO:0000272">
    <property type="term" value="P:polysaccharide catabolic process"/>
    <property type="evidence" value="ECO:0007669"/>
    <property type="project" value="UniProtKB-KW"/>
</dbReference>
<feature type="compositionally biased region" description="Gly residues" evidence="3">
    <location>
        <begin position="576"/>
        <end position="613"/>
    </location>
</feature>
<name>A0A1I1FDP5_9ACTN</name>
<feature type="domain" description="CBM2" evidence="5">
    <location>
        <begin position="613"/>
        <end position="715"/>
    </location>
</feature>
<evidence type="ECO:0000256" key="4">
    <source>
        <dbReference type="SAM" id="SignalP"/>
    </source>
</evidence>
<feature type="region of interest" description="Disordered" evidence="3">
    <location>
        <begin position="572"/>
        <end position="613"/>
    </location>
</feature>
<dbReference type="SUPFAM" id="SSF49384">
    <property type="entry name" value="Carbohydrate-binding domain"/>
    <property type="match status" value="1"/>
</dbReference>
<dbReference type="Pfam" id="PF00553">
    <property type="entry name" value="CBM_2"/>
    <property type="match status" value="1"/>
</dbReference>
<dbReference type="STRING" id="910347.SAMN05421773_101681"/>
<dbReference type="Pfam" id="PF13290">
    <property type="entry name" value="CHB_HEX_C_1"/>
    <property type="match status" value="1"/>
</dbReference>
<dbReference type="Gene3D" id="2.60.40.290">
    <property type="match status" value="1"/>
</dbReference>
<dbReference type="Proteomes" id="UP000199207">
    <property type="component" value="Unassembled WGS sequence"/>
</dbReference>
<evidence type="ECO:0000313" key="7">
    <source>
        <dbReference type="Proteomes" id="UP000199207"/>
    </source>
</evidence>
<reference evidence="6 7" key="1">
    <citation type="submission" date="2016-10" db="EMBL/GenBank/DDBJ databases">
        <authorList>
            <person name="de Groot N.N."/>
        </authorList>
    </citation>
    <scope>NUCLEOTIDE SEQUENCE [LARGE SCALE GENOMIC DNA]</scope>
    <source>
        <strain evidence="6 7">CGMCC 4.5739</strain>
    </source>
</reference>
<dbReference type="InterPro" id="IPR008965">
    <property type="entry name" value="CBM2/CBM3_carb-bd_dom_sf"/>
</dbReference>
<dbReference type="InterPro" id="IPR014867">
    <property type="entry name" value="Spore_coat_CotH_CotH2/3/7"/>
</dbReference>
<sequence length="715" mass="76411">MLRRKRTSTVAALAAVLVIVMTGIWAAGAAGAPAAPGPGPSPEAADGAAGAEAEAGAEADAEALAAGDAELTGDIVFSVPSGTFRGEVSVGLSTAVSGAQIRYTTDGTLPTAGSPLYGGTPLRFTTTTQLRAQAFVNGTPSGDPGTAMYIAHNVSTSHDLPLLVMDAYGGGKPDREYADVATMVMEPQPAGGTTSLSAAPALATRAGFHLRGQSSSTFEKAPYRLELRDNEDDDLDLPVLGMPAEADWVLRGPFSDKTLIHDAFVYDLGRAMGMQAPRYAFVELYLNLDGQPMGTDDYQGVYMLVETIKNQKNRLDLKSLDEDDTTLPAISGGYIFKFEWMAAEEPILDCPGGTADCWQYLEVHDPDELNTQQRTWLAQHLREFHTALRGSRPSDPQTGYPAYIDVQSFADQIIINELSREMDSYIRSQYFYKDREGKIFAGPLWDYDLAFGVGGFFNNQQTQGWQYEQTRQPAAHDWFTRLTADPAFDRTLRARWQELRQGVLSDQQLGARIDALTRPLVNAAQRNFQKWPNLTSPTVGFFMTPTASTWQGQIQHMRNWLTERTAWLDSAWQGGTTTGGTTDGGTSNGGTTNGGTTNGGSTTGGTSTGGSTTGGTGNGCSAAYRNANEWPGGFTGEVVISCSGGSLGGWTVSWTWPGSQQLTQSWNATCSQSGTTVTCTNAQWNGNVTDGGQVSFGFNGTFSGSNPAPTAITVR</sequence>
<evidence type="ECO:0000256" key="1">
    <source>
        <dbReference type="ARBA" id="ARBA00022729"/>
    </source>
</evidence>
<dbReference type="InterPro" id="IPR001919">
    <property type="entry name" value="CBD2"/>
</dbReference>
<feature type="compositionally biased region" description="Low complexity" evidence="3">
    <location>
        <begin position="42"/>
        <end position="54"/>
    </location>
</feature>